<evidence type="ECO:0000256" key="1">
    <source>
        <dbReference type="ARBA" id="ARBA00004123"/>
    </source>
</evidence>
<keyword evidence="2" id="KW-0805">Transcription regulation</keyword>
<keyword evidence="5" id="KW-0539">Nucleus</keyword>
<name>A0AAV1HG44_XYRNO</name>
<dbReference type="PANTHER" id="PTHR13455">
    <property type="entry name" value="TRANSCRIPTIONAL REPRESSOR P66-RELATED"/>
    <property type="match status" value="1"/>
</dbReference>
<feature type="compositionally biased region" description="Basic and acidic residues" evidence="7">
    <location>
        <begin position="214"/>
        <end position="225"/>
    </location>
</feature>
<evidence type="ECO:0000313" key="10">
    <source>
        <dbReference type="Proteomes" id="UP001178508"/>
    </source>
</evidence>
<keyword evidence="6" id="KW-0862">Zinc</keyword>
<dbReference type="Pfam" id="PF16563">
    <property type="entry name" value="P66_CC"/>
    <property type="match status" value="1"/>
</dbReference>
<sequence>MSTPRKCLTNQTQEYVQSELTNGVSGSFGETNSQSAVSLGFTESQPDQSALCLAAPRGRPSAEAQSAAQCCLPVPGTGDGTHRAERRHRMERMSEEALRLNLLKRGLESPSEREEALAKRLKMEGHEAMERLKMLALLKRKDLADLAALDVAGPLGDGKGPGASSLHHQSLMGAAYEEKMNGSLRLGGHGGHVGPSKNGKENIMDEPVDMSAGRRCETDHDRRTPSPDVIILSDNEASSPRTTPRPEERLHQANLDMFKGKTGEERQQMIKALREELRLEEARLVLLKKLRQSQMQKENVVQKVPVVQNAASSVQPPPLHSSAGLGKLPVRPGLHNPEPQNLRTAQGHTVIRSAANANLPPMLMSQRVIAPNPAQLQGQRVSSKSLMSRPGSMANTVSYQQASQQVAASQRSGSSAMYMNLAHMQAAAAAGAGGVGGGLGGASAVSPSTMSGSASGGVGSMTDQASSQAAAKLALRKQLEKTLLEIPPPKPPAPLLHFLPSAANSEFIYMVGLEEVVQSVLDSQGKLRGTLPRMEPFFCAQCKTDFTPHWKQEKSGRILCEQCMTSNQKKALKAEHTNRLKNAFVKALQQEQEIEQRLQQQASLSPSSAPTGPNASKTDSMIRHHALRQAPQPQASLQRGLSNSARGVLSNFAQASQLSVPSGLMGMASAKHCSSGGGSSSNRLQHDSRRQIYNIPGLNIAYLNPAAVGHKSSSLADRQREYLLDMIPPRSISQSITGQK</sequence>
<feature type="region of interest" description="Disordered" evidence="7">
    <location>
        <begin position="312"/>
        <end position="341"/>
    </location>
</feature>
<evidence type="ECO:0000256" key="6">
    <source>
        <dbReference type="PROSITE-ProRule" id="PRU00094"/>
    </source>
</evidence>
<dbReference type="Gene3D" id="6.10.250.1650">
    <property type="match status" value="1"/>
</dbReference>
<dbReference type="GO" id="GO:0000122">
    <property type="term" value="P:negative regulation of transcription by RNA polymerase II"/>
    <property type="evidence" value="ECO:0007669"/>
    <property type="project" value="InterPro"/>
</dbReference>
<keyword evidence="6" id="KW-0479">Metal-binding</keyword>
<accession>A0AAV1HG44</accession>
<keyword evidence="6" id="KW-0863">Zinc-finger</keyword>
<dbReference type="InterPro" id="IPR000679">
    <property type="entry name" value="Znf_GATA"/>
</dbReference>
<feature type="region of interest" description="Disordered" evidence="7">
    <location>
        <begin position="214"/>
        <end position="249"/>
    </location>
</feature>
<evidence type="ECO:0000259" key="8">
    <source>
        <dbReference type="PROSITE" id="PS50114"/>
    </source>
</evidence>
<dbReference type="InterPro" id="IPR032346">
    <property type="entry name" value="P66_CC"/>
</dbReference>
<dbReference type="PROSITE" id="PS50114">
    <property type="entry name" value="GATA_ZN_FINGER_2"/>
    <property type="match status" value="1"/>
</dbReference>
<dbReference type="SUPFAM" id="SSF57716">
    <property type="entry name" value="Glucocorticoid receptor-like (DNA-binding domain)"/>
    <property type="match status" value="1"/>
</dbReference>
<evidence type="ECO:0000256" key="3">
    <source>
        <dbReference type="ARBA" id="ARBA00023054"/>
    </source>
</evidence>
<organism evidence="9 10">
    <name type="scientific">Xyrichtys novacula</name>
    <name type="common">Pearly razorfish</name>
    <name type="synonym">Hemipteronotus novacula</name>
    <dbReference type="NCBI Taxonomy" id="13765"/>
    <lineage>
        <taxon>Eukaryota</taxon>
        <taxon>Metazoa</taxon>
        <taxon>Chordata</taxon>
        <taxon>Craniata</taxon>
        <taxon>Vertebrata</taxon>
        <taxon>Euteleostomi</taxon>
        <taxon>Actinopterygii</taxon>
        <taxon>Neopterygii</taxon>
        <taxon>Teleostei</taxon>
        <taxon>Neoteleostei</taxon>
        <taxon>Acanthomorphata</taxon>
        <taxon>Eupercaria</taxon>
        <taxon>Labriformes</taxon>
        <taxon>Labridae</taxon>
        <taxon>Xyrichtys</taxon>
    </lineage>
</organism>
<reference evidence="9" key="1">
    <citation type="submission" date="2023-08" db="EMBL/GenBank/DDBJ databases">
        <authorList>
            <person name="Alioto T."/>
            <person name="Alioto T."/>
            <person name="Gomez Garrido J."/>
        </authorList>
    </citation>
    <scope>NUCLEOTIDE SEQUENCE</scope>
</reference>
<evidence type="ECO:0000256" key="4">
    <source>
        <dbReference type="ARBA" id="ARBA00023163"/>
    </source>
</evidence>
<evidence type="ECO:0000256" key="7">
    <source>
        <dbReference type="SAM" id="MobiDB-lite"/>
    </source>
</evidence>
<dbReference type="GO" id="GO:0043565">
    <property type="term" value="F:sequence-specific DNA binding"/>
    <property type="evidence" value="ECO:0007669"/>
    <property type="project" value="InterPro"/>
</dbReference>
<dbReference type="GO" id="GO:0008270">
    <property type="term" value="F:zinc ion binding"/>
    <property type="evidence" value="ECO:0007669"/>
    <property type="project" value="UniProtKB-KW"/>
</dbReference>
<proteinExistence type="predicted"/>
<protein>
    <submittedName>
        <fullName evidence="9">Transcriptional repressor p66-beta isoform X2</fullName>
    </submittedName>
</protein>
<dbReference type="AlphaFoldDB" id="A0AAV1HG44"/>
<dbReference type="GO" id="GO:0016581">
    <property type="term" value="C:NuRD complex"/>
    <property type="evidence" value="ECO:0007669"/>
    <property type="project" value="TreeGrafter"/>
</dbReference>
<dbReference type="PANTHER" id="PTHR13455:SF4">
    <property type="entry name" value="TRANSCRIPTIONAL REPRESSOR P66-BETA"/>
    <property type="match status" value="1"/>
</dbReference>
<dbReference type="Proteomes" id="UP001178508">
    <property type="component" value="Chromosome 21"/>
</dbReference>
<evidence type="ECO:0000256" key="2">
    <source>
        <dbReference type="ARBA" id="ARBA00023015"/>
    </source>
</evidence>
<evidence type="ECO:0000313" key="9">
    <source>
        <dbReference type="EMBL" id="CAJ1083694.1"/>
    </source>
</evidence>
<dbReference type="InterPro" id="IPR040386">
    <property type="entry name" value="P66"/>
</dbReference>
<comment type="subcellular location">
    <subcellularLocation>
        <location evidence="1">Nucleus</location>
    </subcellularLocation>
</comment>
<feature type="region of interest" description="Disordered" evidence="7">
    <location>
        <begin position="595"/>
        <end position="618"/>
    </location>
</feature>
<dbReference type="Pfam" id="PF00320">
    <property type="entry name" value="GATA"/>
    <property type="match status" value="1"/>
</dbReference>
<dbReference type="EMBL" id="OY660884">
    <property type="protein sequence ID" value="CAJ1083694.1"/>
    <property type="molecule type" value="Genomic_DNA"/>
</dbReference>
<keyword evidence="4" id="KW-0804">Transcription</keyword>
<keyword evidence="10" id="KW-1185">Reference proteome</keyword>
<evidence type="ECO:0000256" key="5">
    <source>
        <dbReference type="ARBA" id="ARBA00023242"/>
    </source>
</evidence>
<feature type="compositionally biased region" description="Low complexity" evidence="7">
    <location>
        <begin position="597"/>
        <end position="610"/>
    </location>
</feature>
<keyword evidence="3" id="KW-0175">Coiled coil</keyword>
<gene>
    <name evidence="9" type="ORF">XNOV1_A035237</name>
</gene>
<feature type="domain" description="GATA-type" evidence="8">
    <location>
        <begin position="533"/>
        <end position="563"/>
    </location>
</feature>